<comment type="catalytic activity">
    <reaction evidence="6">
        <text>L-methionyl-[protein] + [thioredoxin]-disulfide + H2O = L-methionyl-(S)-S-oxide-[protein] + [thioredoxin]-dithiol</text>
        <dbReference type="Rhea" id="RHEA:14217"/>
        <dbReference type="Rhea" id="RHEA-COMP:10698"/>
        <dbReference type="Rhea" id="RHEA-COMP:10700"/>
        <dbReference type="Rhea" id="RHEA-COMP:12313"/>
        <dbReference type="Rhea" id="RHEA-COMP:12315"/>
        <dbReference type="ChEBI" id="CHEBI:15377"/>
        <dbReference type="ChEBI" id="CHEBI:16044"/>
        <dbReference type="ChEBI" id="CHEBI:29950"/>
        <dbReference type="ChEBI" id="CHEBI:44120"/>
        <dbReference type="ChEBI" id="CHEBI:50058"/>
        <dbReference type="EC" id="1.8.4.11"/>
    </reaction>
</comment>
<evidence type="ECO:0000256" key="5">
    <source>
        <dbReference type="ARBA" id="ARBA00030643"/>
    </source>
</evidence>
<dbReference type="SUPFAM" id="SSF55068">
    <property type="entry name" value="Peptide methionine sulfoxide reductase"/>
    <property type="match status" value="1"/>
</dbReference>
<dbReference type="InterPro" id="IPR002569">
    <property type="entry name" value="Met_Sox_Rdtase_MsrA_dom"/>
</dbReference>
<proteinExistence type="inferred from homology"/>
<evidence type="ECO:0000256" key="7">
    <source>
        <dbReference type="ARBA" id="ARBA00048782"/>
    </source>
</evidence>
<evidence type="ECO:0000256" key="1">
    <source>
        <dbReference type="ARBA" id="ARBA00005591"/>
    </source>
</evidence>
<gene>
    <name evidence="9" type="ORF">BDK51DRAFT_38697</name>
</gene>
<evidence type="ECO:0000256" key="2">
    <source>
        <dbReference type="ARBA" id="ARBA00012502"/>
    </source>
</evidence>
<evidence type="ECO:0000313" key="10">
    <source>
        <dbReference type="Proteomes" id="UP000269721"/>
    </source>
</evidence>
<dbReference type="EMBL" id="KZ997383">
    <property type="protein sequence ID" value="RKO87490.1"/>
    <property type="molecule type" value="Genomic_DNA"/>
</dbReference>
<dbReference type="Gene3D" id="3.30.1060.10">
    <property type="entry name" value="Peptide methionine sulphoxide reductase MsrA"/>
    <property type="match status" value="1"/>
</dbReference>
<dbReference type="GO" id="GO:0034599">
    <property type="term" value="P:cellular response to oxidative stress"/>
    <property type="evidence" value="ECO:0007669"/>
    <property type="project" value="TreeGrafter"/>
</dbReference>
<dbReference type="InterPro" id="IPR036509">
    <property type="entry name" value="Met_Sox_Rdtase_MsrA_sf"/>
</dbReference>
<keyword evidence="10" id="KW-1185">Reference proteome</keyword>
<dbReference type="GO" id="GO:0008113">
    <property type="term" value="F:peptide-methionine (S)-S-oxide reductase activity"/>
    <property type="evidence" value="ECO:0007669"/>
    <property type="project" value="UniProtKB-EC"/>
</dbReference>
<dbReference type="PANTHER" id="PTHR42799">
    <property type="entry name" value="MITOCHONDRIAL PEPTIDE METHIONINE SULFOXIDE REDUCTASE"/>
    <property type="match status" value="1"/>
</dbReference>
<dbReference type="GO" id="GO:0005737">
    <property type="term" value="C:cytoplasm"/>
    <property type="evidence" value="ECO:0007669"/>
    <property type="project" value="TreeGrafter"/>
</dbReference>
<dbReference type="Proteomes" id="UP000269721">
    <property type="component" value="Unassembled WGS sequence"/>
</dbReference>
<evidence type="ECO:0000313" key="9">
    <source>
        <dbReference type="EMBL" id="RKO87490.1"/>
    </source>
</evidence>
<dbReference type="InterPro" id="IPR050162">
    <property type="entry name" value="MsrA_MetSO_reductase"/>
</dbReference>
<reference evidence="10" key="1">
    <citation type="journal article" date="2018" name="Nat. Microbiol.">
        <title>Leveraging single-cell genomics to expand the fungal tree of life.</title>
        <authorList>
            <person name="Ahrendt S.R."/>
            <person name="Quandt C.A."/>
            <person name="Ciobanu D."/>
            <person name="Clum A."/>
            <person name="Salamov A."/>
            <person name="Andreopoulos B."/>
            <person name="Cheng J.F."/>
            <person name="Woyke T."/>
            <person name="Pelin A."/>
            <person name="Henrissat B."/>
            <person name="Reynolds N.K."/>
            <person name="Benny G.L."/>
            <person name="Smith M.E."/>
            <person name="James T.Y."/>
            <person name="Grigoriev I.V."/>
        </authorList>
    </citation>
    <scope>NUCLEOTIDE SEQUENCE [LARGE SCALE GENOMIC DNA]</scope>
</reference>
<dbReference type="AlphaFoldDB" id="A0A4P9W9K5"/>
<sequence>MTTIATATFGAGCFWGVEHAFRRKFGSKLKRAEVGYAGGQTANPTCNQVCGGSTGHAEVLQVDYIPDELSFDELLDFL</sequence>
<accession>A0A4P9W9K5</accession>
<comment type="similarity">
    <text evidence="1">Belongs to the MsrA Met sulfoxide reductase family.</text>
</comment>
<comment type="catalytic activity">
    <reaction evidence="7">
        <text>[thioredoxin]-disulfide + L-methionine + H2O = L-methionine (S)-S-oxide + [thioredoxin]-dithiol</text>
        <dbReference type="Rhea" id="RHEA:19993"/>
        <dbReference type="Rhea" id="RHEA-COMP:10698"/>
        <dbReference type="Rhea" id="RHEA-COMP:10700"/>
        <dbReference type="ChEBI" id="CHEBI:15377"/>
        <dbReference type="ChEBI" id="CHEBI:29950"/>
        <dbReference type="ChEBI" id="CHEBI:50058"/>
        <dbReference type="ChEBI" id="CHEBI:57844"/>
        <dbReference type="ChEBI" id="CHEBI:58772"/>
        <dbReference type="EC" id="1.8.4.11"/>
    </reaction>
</comment>
<evidence type="ECO:0000256" key="3">
    <source>
        <dbReference type="ARBA" id="ARBA00023002"/>
    </source>
</evidence>
<dbReference type="Pfam" id="PF01625">
    <property type="entry name" value="PMSR"/>
    <property type="match status" value="1"/>
</dbReference>
<name>A0A4P9W9K5_9FUNG</name>
<evidence type="ECO:0000256" key="6">
    <source>
        <dbReference type="ARBA" id="ARBA00047806"/>
    </source>
</evidence>
<evidence type="ECO:0000256" key="4">
    <source>
        <dbReference type="ARBA" id="ARBA00030273"/>
    </source>
</evidence>
<organism evidence="9 10">
    <name type="scientific">Blyttiomyces helicus</name>
    <dbReference type="NCBI Taxonomy" id="388810"/>
    <lineage>
        <taxon>Eukaryota</taxon>
        <taxon>Fungi</taxon>
        <taxon>Fungi incertae sedis</taxon>
        <taxon>Chytridiomycota</taxon>
        <taxon>Chytridiomycota incertae sedis</taxon>
        <taxon>Chytridiomycetes</taxon>
        <taxon>Chytridiomycetes incertae sedis</taxon>
        <taxon>Blyttiomyces</taxon>
    </lineage>
</organism>
<evidence type="ECO:0000259" key="8">
    <source>
        <dbReference type="Pfam" id="PF01625"/>
    </source>
</evidence>
<dbReference type="PANTHER" id="PTHR42799:SF2">
    <property type="entry name" value="MITOCHONDRIAL PEPTIDE METHIONINE SULFOXIDE REDUCTASE"/>
    <property type="match status" value="1"/>
</dbReference>
<protein>
    <recommendedName>
        <fullName evidence="2">peptide-methionine (S)-S-oxide reductase</fullName>
        <ecNumber evidence="2">1.8.4.11</ecNumber>
    </recommendedName>
    <alternativeName>
        <fullName evidence="5">Peptide-methionine (S)-S-oxide reductase</fullName>
    </alternativeName>
    <alternativeName>
        <fullName evidence="4">Protein-methionine-S-oxide reductase</fullName>
    </alternativeName>
</protein>
<dbReference type="OrthoDB" id="77405at2759"/>
<dbReference type="EC" id="1.8.4.11" evidence="2"/>
<keyword evidence="3" id="KW-0560">Oxidoreductase</keyword>
<feature type="domain" description="Peptide methionine sulphoxide reductase MsrA" evidence="8">
    <location>
        <begin position="6"/>
        <end position="77"/>
    </location>
</feature>